<evidence type="ECO:0000256" key="1">
    <source>
        <dbReference type="SAM" id="MobiDB-lite"/>
    </source>
</evidence>
<dbReference type="InterPro" id="IPR008984">
    <property type="entry name" value="SMAD_FHA_dom_sf"/>
</dbReference>
<dbReference type="SUPFAM" id="SSF49879">
    <property type="entry name" value="SMAD/FHA domain"/>
    <property type="match status" value="1"/>
</dbReference>
<protein>
    <submittedName>
        <fullName evidence="3">Transcriptional regulatory protein EmbR</fullName>
    </submittedName>
</protein>
<dbReference type="SMART" id="SM00240">
    <property type="entry name" value="FHA"/>
    <property type="match status" value="1"/>
</dbReference>
<reference evidence="4" key="1">
    <citation type="submission" date="2016-12" db="EMBL/GenBank/DDBJ databases">
        <title>Comparative genomics of four Isosphaeraceae planctomycetes: a common pool of plasmids and glycoside hydrolase genes.</title>
        <authorList>
            <person name="Ivanova A."/>
        </authorList>
    </citation>
    <scope>NUCLEOTIDE SEQUENCE [LARGE SCALE GENOMIC DNA]</scope>
    <source>
        <strain evidence="4">PX4</strain>
    </source>
</reference>
<organism evidence="3 4">
    <name type="scientific">Paludisphaera borealis</name>
    <dbReference type="NCBI Taxonomy" id="1387353"/>
    <lineage>
        <taxon>Bacteria</taxon>
        <taxon>Pseudomonadati</taxon>
        <taxon>Planctomycetota</taxon>
        <taxon>Planctomycetia</taxon>
        <taxon>Isosphaerales</taxon>
        <taxon>Isosphaeraceae</taxon>
        <taxon>Paludisphaera</taxon>
    </lineage>
</organism>
<dbReference type="InterPro" id="IPR000253">
    <property type="entry name" value="FHA_dom"/>
</dbReference>
<keyword evidence="4" id="KW-1185">Reference proteome</keyword>
<name>A0A1U7CM66_9BACT</name>
<sequence length="188" mass="20566">MKAELVPDNGDRPIPITRDLTVVGRREFADVVIDHASLSKRHCLLVKTDGLLVIRDLITTNGTKVKGQRIRWAALLPDDRIALGDYKMRVYLGPDNVPAPSELYETREKAAAARQGRTTAPPVDEFPDAYAGTRGMAQFPGFAAPSSIDDLVSLPGLPQPSRPDDALSPPRSSFTFVDDDDDDLIDLD</sequence>
<dbReference type="PANTHER" id="PTHR23308">
    <property type="entry name" value="NUCLEAR INHIBITOR OF PROTEIN PHOSPHATASE-1"/>
    <property type="match status" value="1"/>
</dbReference>
<evidence type="ECO:0000259" key="2">
    <source>
        <dbReference type="PROSITE" id="PS50006"/>
    </source>
</evidence>
<dbReference type="EMBL" id="CP019082">
    <property type="protein sequence ID" value="APW60006.1"/>
    <property type="molecule type" value="Genomic_DNA"/>
</dbReference>
<dbReference type="Pfam" id="PF00498">
    <property type="entry name" value="FHA"/>
    <property type="match status" value="1"/>
</dbReference>
<accession>A0A1U7CM66</accession>
<feature type="compositionally biased region" description="Acidic residues" evidence="1">
    <location>
        <begin position="177"/>
        <end position="188"/>
    </location>
</feature>
<dbReference type="Gene3D" id="2.60.200.20">
    <property type="match status" value="1"/>
</dbReference>
<dbReference type="KEGG" id="pbor:BSF38_01468"/>
<dbReference type="STRING" id="1387353.BSF38_01468"/>
<evidence type="ECO:0000313" key="4">
    <source>
        <dbReference type="Proteomes" id="UP000186309"/>
    </source>
</evidence>
<gene>
    <name evidence="3" type="primary">embR</name>
    <name evidence="3" type="ORF">BSF38_01468</name>
</gene>
<proteinExistence type="predicted"/>
<feature type="region of interest" description="Disordered" evidence="1">
    <location>
        <begin position="150"/>
        <end position="188"/>
    </location>
</feature>
<feature type="domain" description="FHA" evidence="2">
    <location>
        <begin position="21"/>
        <end position="70"/>
    </location>
</feature>
<dbReference type="AlphaFoldDB" id="A0A1U7CM66"/>
<dbReference type="Proteomes" id="UP000186309">
    <property type="component" value="Chromosome"/>
</dbReference>
<dbReference type="InterPro" id="IPR050923">
    <property type="entry name" value="Cell_Proc_Reg/RNA_Proc"/>
</dbReference>
<evidence type="ECO:0000313" key="3">
    <source>
        <dbReference type="EMBL" id="APW60006.1"/>
    </source>
</evidence>
<dbReference type="RefSeq" id="WP_076344353.1">
    <property type="nucleotide sequence ID" value="NZ_CP019082.1"/>
</dbReference>
<dbReference type="PROSITE" id="PS50006">
    <property type="entry name" value="FHA_DOMAIN"/>
    <property type="match status" value="1"/>
</dbReference>
<dbReference type="CDD" id="cd00060">
    <property type="entry name" value="FHA"/>
    <property type="match status" value="1"/>
</dbReference>